<feature type="binding site" evidence="11">
    <location>
        <position position="171"/>
    </location>
    <ligand>
        <name>substrate</name>
    </ligand>
</feature>
<dbReference type="Gene3D" id="3.30.428.10">
    <property type="entry name" value="HIT-like"/>
    <property type="match status" value="1"/>
</dbReference>
<evidence type="ECO:0000256" key="8">
    <source>
        <dbReference type="ARBA" id="ARBA00030609"/>
    </source>
</evidence>
<dbReference type="PIRSF" id="PIRSF028973">
    <property type="entry name" value="Scavenger_mRNA_decap_enz"/>
    <property type="match status" value="1"/>
</dbReference>
<evidence type="ECO:0000256" key="9">
    <source>
        <dbReference type="ARBA" id="ARBA00048222"/>
    </source>
</evidence>
<organism evidence="12 13">
    <name type="scientific">Cristinia sonorae</name>
    <dbReference type="NCBI Taxonomy" id="1940300"/>
    <lineage>
        <taxon>Eukaryota</taxon>
        <taxon>Fungi</taxon>
        <taxon>Dikarya</taxon>
        <taxon>Basidiomycota</taxon>
        <taxon>Agaricomycotina</taxon>
        <taxon>Agaricomycetes</taxon>
        <taxon>Agaricomycetidae</taxon>
        <taxon>Agaricales</taxon>
        <taxon>Pleurotineae</taxon>
        <taxon>Stephanosporaceae</taxon>
        <taxon>Cristinia</taxon>
    </lineage>
</organism>
<dbReference type="Proteomes" id="UP000813824">
    <property type="component" value="Unassembled WGS sequence"/>
</dbReference>
<name>A0A8K0UEW0_9AGAR</name>
<evidence type="ECO:0000256" key="3">
    <source>
        <dbReference type="ARBA" id="ARBA00012520"/>
    </source>
</evidence>
<proteinExistence type="inferred from homology"/>
<evidence type="ECO:0000256" key="10">
    <source>
        <dbReference type="PIRSR" id="PIRSR028973-1"/>
    </source>
</evidence>
<dbReference type="FunFam" id="3.30.428.10:FF:000006">
    <property type="entry name" value="m7GpppX diphosphatase"/>
    <property type="match status" value="1"/>
</dbReference>
<dbReference type="PANTHER" id="PTHR12978:SF0">
    <property type="entry name" value="M7GPPPX DIPHOSPHATASE"/>
    <property type="match status" value="1"/>
</dbReference>
<feature type="active site" description="Nucleophile" evidence="10">
    <location>
        <position position="241"/>
    </location>
</feature>
<evidence type="ECO:0000256" key="1">
    <source>
        <dbReference type="ARBA" id="ARBA00004123"/>
    </source>
</evidence>
<evidence type="ECO:0000313" key="13">
    <source>
        <dbReference type="Proteomes" id="UP000813824"/>
    </source>
</evidence>
<dbReference type="InterPro" id="IPR011145">
    <property type="entry name" value="Scavenger_mRNA_decap_enz_N"/>
</dbReference>
<dbReference type="SUPFAM" id="SSF102860">
    <property type="entry name" value="mRNA decapping enzyme DcpS N-terminal domain"/>
    <property type="match status" value="1"/>
</dbReference>
<dbReference type="GO" id="GO:0000932">
    <property type="term" value="C:P-body"/>
    <property type="evidence" value="ECO:0007669"/>
    <property type="project" value="TreeGrafter"/>
</dbReference>
<sequence>MNLETLQKFKFERVLNEDPASHSTTVLGGFPLQDGTGISPAILRIEKLSLPSGVAENPRAIVNDFSLTESTDVYSWGLGWLKPTLERPDVKINIIHPATEVHIRKYSAQELRMVHETAELYERITKPYMDAFPPSRIQWVYDILSGKSEAEKVLFKDPSPESGFVILPDMKWDLITMSTLYLVAIVLTQDIRCLRDLRKHHLGMLRNIRSQATKVVQEKWGLADGSLRFYVHYQPSYYHFHVHIVHVKYVGTMGSTVGQAHLLDDIISLLELDSDDGPSVLERMTFTYALGEQHGLYKGMLAAQAGLDA</sequence>
<feature type="binding site" evidence="11">
    <location>
        <position position="139"/>
    </location>
    <ligand>
        <name>substrate</name>
    </ligand>
</feature>
<dbReference type="EC" id="3.6.1.59" evidence="3"/>
<dbReference type="AlphaFoldDB" id="A0A8K0UEW0"/>
<keyword evidence="6" id="KW-0539">Nucleus</keyword>
<comment type="similarity">
    <text evidence="2">Belongs to the HIT family.</text>
</comment>
<evidence type="ECO:0000256" key="2">
    <source>
        <dbReference type="ARBA" id="ARBA00010208"/>
    </source>
</evidence>
<feature type="binding site" evidence="11">
    <location>
        <position position="149"/>
    </location>
    <ligand>
        <name>substrate</name>
    </ligand>
</feature>
<dbReference type="PANTHER" id="PTHR12978">
    <property type="entry name" value="HISTIDINE TRIAD HIT PROTEIN MEMBER"/>
    <property type="match status" value="1"/>
</dbReference>
<feature type="binding site" evidence="11">
    <location>
        <begin position="232"/>
        <end position="243"/>
    </location>
    <ligand>
        <name>substrate</name>
    </ligand>
</feature>
<evidence type="ECO:0000256" key="11">
    <source>
        <dbReference type="PIRSR" id="PIRSR028973-2"/>
    </source>
</evidence>
<dbReference type="GO" id="GO:0000340">
    <property type="term" value="F:RNA 7-methylguanosine cap binding"/>
    <property type="evidence" value="ECO:0007669"/>
    <property type="project" value="TreeGrafter"/>
</dbReference>
<dbReference type="GO" id="GO:0140932">
    <property type="term" value="F:5'-(N(7)-methyl 5'-triphosphoguanosine)-[mRNA] diphosphatase activity"/>
    <property type="evidence" value="ECO:0007669"/>
    <property type="project" value="UniProtKB-EC"/>
</dbReference>
<dbReference type="InterPro" id="IPR036265">
    <property type="entry name" value="HIT-like_sf"/>
</dbReference>
<dbReference type="OrthoDB" id="10264956at2759"/>
<dbReference type="Pfam" id="PF11969">
    <property type="entry name" value="DcpS_C"/>
    <property type="match status" value="1"/>
</dbReference>
<dbReference type="SUPFAM" id="SSF54197">
    <property type="entry name" value="HIT-like"/>
    <property type="match status" value="1"/>
</dbReference>
<keyword evidence="13" id="KW-1185">Reference proteome</keyword>
<dbReference type="Pfam" id="PF05652">
    <property type="entry name" value="DcpS"/>
    <property type="match status" value="1"/>
</dbReference>
<dbReference type="GO" id="GO:0000290">
    <property type="term" value="P:deadenylation-dependent decapping of nuclear-transcribed mRNA"/>
    <property type="evidence" value="ECO:0007669"/>
    <property type="project" value="InterPro"/>
</dbReference>
<evidence type="ECO:0000256" key="5">
    <source>
        <dbReference type="ARBA" id="ARBA00022801"/>
    </source>
</evidence>
<dbReference type="GO" id="GO:0005634">
    <property type="term" value="C:nucleus"/>
    <property type="evidence" value="ECO:0007669"/>
    <property type="project" value="UniProtKB-SubCell"/>
</dbReference>
<protein>
    <recommendedName>
        <fullName evidence="4">m7GpppX diphosphatase</fullName>
        <ecNumber evidence="3">3.6.1.59</ecNumber>
    </recommendedName>
    <alternativeName>
        <fullName evidence="8">Decapping scavenger enzyme</fullName>
    </alternativeName>
    <alternativeName>
        <fullName evidence="7">Scavenger mRNA-decapping enzyme DcpS</fullName>
    </alternativeName>
</protein>
<dbReference type="EMBL" id="JAEVFJ010000048">
    <property type="protein sequence ID" value="KAH8083285.1"/>
    <property type="molecule type" value="Genomic_DNA"/>
</dbReference>
<evidence type="ECO:0000256" key="7">
    <source>
        <dbReference type="ARBA" id="ARBA00029885"/>
    </source>
</evidence>
<gene>
    <name evidence="12" type="ORF">BXZ70DRAFT_900712</name>
</gene>
<feature type="binding site" evidence="11">
    <location>
        <position position="169"/>
    </location>
    <ligand>
        <name>substrate</name>
    </ligand>
</feature>
<evidence type="ECO:0000256" key="6">
    <source>
        <dbReference type="ARBA" id="ARBA00023242"/>
    </source>
</evidence>
<dbReference type="Gene3D" id="3.30.200.40">
    <property type="entry name" value="Scavenger mRNA decapping enzyme, N-terminal domain"/>
    <property type="match status" value="1"/>
</dbReference>
<keyword evidence="5" id="KW-0378">Hydrolase</keyword>
<comment type="subcellular location">
    <subcellularLocation>
        <location evidence="1">Nucleus</location>
    </subcellularLocation>
</comment>
<reference evidence="12" key="1">
    <citation type="journal article" date="2021" name="New Phytol.">
        <title>Evolutionary innovations through gain and loss of genes in the ectomycorrhizal Boletales.</title>
        <authorList>
            <person name="Wu G."/>
            <person name="Miyauchi S."/>
            <person name="Morin E."/>
            <person name="Kuo A."/>
            <person name="Drula E."/>
            <person name="Varga T."/>
            <person name="Kohler A."/>
            <person name="Feng B."/>
            <person name="Cao Y."/>
            <person name="Lipzen A."/>
            <person name="Daum C."/>
            <person name="Hundley H."/>
            <person name="Pangilinan J."/>
            <person name="Johnson J."/>
            <person name="Barry K."/>
            <person name="LaButti K."/>
            <person name="Ng V."/>
            <person name="Ahrendt S."/>
            <person name="Min B."/>
            <person name="Choi I.G."/>
            <person name="Park H."/>
            <person name="Plett J.M."/>
            <person name="Magnuson J."/>
            <person name="Spatafora J.W."/>
            <person name="Nagy L.G."/>
            <person name="Henrissat B."/>
            <person name="Grigoriev I.V."/>
            <person name="Yang Z.L."/>
            <person name="Xu J."/>
            <person name="Martin F.M."/>
        </authorList>
    </citation>
    <scope>NUCLEOTIDE SEQUENCE</scope>
    <source>
        <strain evidence="12">KKN 215</strain>
    </source>
</reference>
<comment type="caution">
    <text evidence="12">The sequence shown here is derived from an EMBL/GenBank/DDBJ whole genome shotgun (WGS) entry which is preliminary data.</text>
</comment>
<accession>A0A8K0UEW0</accession>
<comment type="catalytic activity">
    <reaction evidence="9">
        <text>a 5'-end (N(7)-methyl 5'-triphosphoguanosine)-ribonucleoside in mRNA + H2O = N(7)-methyl-GMP + a 5'-end diphospho-ribonucleoside in mRNA + 2 H(+)</text>
        <dbReference type="Rhea" id="RHEA:65388"/>
        <dbReference type="Rhea" id="RHEA-COMP:17165"/>
        <dbReference type="Rhea" id="RHEA-COMP:17167"/>
        <dbReference type="ChEBI" id="CHEBI:15377"/>
        <dbReference type="ChEBI" id="CHEBI:15378"/>
        <dbReference type="ChEBI" id="CHEBI:58285"/>
        <dbReference type="ChEBI" id="CHEBI:156461"/>
        <dbReference type="ChEBI" id="CHEBI:167616"/>
        <dbReference type="EC" id="3.6.1.59"/>
    </reaction>
</comment>
<dbReference type="InterPro" id="IPR008594">
    <property type="entry name" value="DcpS/DCS2"/>
</dbReference>
<evidence type="ECO:0000256" key="4">
    <source>
        <dbReference type="ARBA" id="ARBA00015636"/>
    </source>
</evidence>
<evidence type="ECO:0000313" key="12">
    <source>
        <dbReference type="EMBL" id="KAH8083285.1"/>
    </source>
</evidence>